<accession>A0A7W7FZ73</accession>
<dbReference type="NCBIfam" id="NF037950">
    <property type="entry name" value="spanin2_1"/>
    <property type="match status" value="1"/>
</dbReference>
<evidence type="ECO:0000256" key="1">
    <source>
        <dbReference type="SAM" id="SignalP"/>
    </source>
</evidence>
<name>A0A7W7FZ73_9PSEU</name>
<protein>
    <submittedName>
        <fullName evidence="2">Uncharacterized protein</fullName>
    </submittedName>
</protein>
<proteinExistence type="predicted"/>
<reference evidence="2 3" key="1">
    <citation type="submission" date="2020-08" db="EMBL/GenBank/DDBJ databases">
        <title>Sequencing the genomes of 1000 actinobacteria strains.</title>
        <authorList>
            <person name="Klenk H.-P."/>
        </authorList>
    </citation>
    <scope>NUCLEOTIDE SEQUENCE [LARGE SCALE GENOMIC DNA]</scope>
    <source>
        <strain evidence="2 3">DSM 44230</strain>
    </source>
</reference>
<keyword evidence="3" id="KW-1185">Reference proteome</keyword>
<sequence length="132" mass="13580">MRAARPVATVLLTLGLFGGLAGCGALQQATDTANKVGDAANKATLCIDALKLAGFTPNAADPQKALEESQKKAKELEALAAKAGDTTLKTAIDDMAKTMNSVTLKDFGPEALATWLKTKTDQLAKLTTACGS</sequence>
<feature type="signal peptide" evidence="1">
    <location>
        <begin position="1"/>
        <end position="21"/>
    </location>
</feature>
<gene>
    <name evidence="2" type="ORF">HNR67_008566</name>
</gene>
<dbReference type="RefSeq" id="WP_185009763.1">
    <property type="nucleotide sequence ID" value="NZ_BAAAUI010000007.1"/>
</dbReference>
<dbReference type="AlphaFoldDB" id="A0A7W7FZ73"/>
<feature type="chain" id="PRO_5039336014" evidence="1">
    <location>
        <begin position="22"/>
        <end position="132"/>
    </location>
</feature>
<comment type="caution">
    <text evidence="2">The sequence shown here is derived from an EMBL/GenBank/DDBJ whole genome shotgun (WGS) entry which is preliminary data.</text>
</comment>
<dbReference type="EMBL" id="JACHMH010000001">
    <property type="protein sequence ID" value="MBB4682448.1"/>
    <property type="molecule type" value="Genomic_DNA"/>
</dbReference>
<dbReference type="Proteomes" id="UP000533598">
    <property type="component" value="Unassembled WGS sequence"/>
</dbReference>
<dbReference type="PROSITE" id="PS51257">
    <property type="entry name" value="PROKAR_LIPOPROTEIN"/>
    <property type="match status" value="1"/>
</dbReference>
<keyword evidence="1" id="KW-0732">Signal</keyword>
<evidence type="ECO:0000313" key="3">
    <source>
        <dbReference type="Proteomes" id="UP000533598"/>
    </source>
</evidence>
<evidence type="ECO:0000313" key="2">
    <source>
        <dbReference type="EMBL" id="MBB4682448.1"/>
    </source>
</evidence>
<organism evidence="2 3">
    <name type="scientific">Crossiella cryophila</name>
    <dbReference type="NCBI Taxonomy" id="43355"/>
    <lineage>
        <taxon>Bacteria</taxon>
        <taxon>Bacillati</taxon>
        <taxon>Actinomycetota</taxon>
        <taxon>Actinomycetes</taxon>
        <taxon>Pseudonocardiales</taxon>
        <taxon>Pseudonocardiaceae</taxon>
        <taxon>Crossiella</taxon>
    </lineage>
</organism>